<feature type="signal peptide" evidence="2">
    <location>
        <begin position="1"/>
        <end position="26"/>
    </location>
</feature>
<keyword evidence="2" id="KW-0732">Signal</keyword>
<protein>
    <recommendedName>
        <fullName evidence="5">Serine/threonine protein kinase</fullName>
    </recommendedName>
</protein>
<evidence type="ECO:0008006" key="5">
    <source>
        <dbReference type="Google" id="ProtNLM"/>
    </source>
</evidence>
<evidence type="ECO:0000313" key="4">
    <source>
        <dbReference type="Proteomes" id="UP000031890"/>
    </source>
</evidence>
<keyword evidence="1" id="KW-0812">Transmembrane</keyword>
<dbReference type="AlphaFoldDB" id="A0A0B6F5Q7"/>
<keyword evidence="1" id="KW-1133">Transmembrane helix</keyword>
<evidence type="ECO:0000313" key="3">
    <source>
        <dbReference type="EMBL" id="AJI79755.1"/>
    </source>
</evidence>
<dbReference type="HOGENOM" id="CLU_1025700_0_0_11"/>
<reference evidence="3 4" key="1">
    <citation type="journal article" date="2015" name="Genome Announc.">
        <title>Complete Genome Sequence and Annotation of Corynebacterium singulare DSM 44357, Isolated from a Human Semen Specimen.</title>
        <authorList>
            <person name="Merten M."/>
            <person name="Brinkrolf K."/>
            <person name="Albersmeier A."/>
            <person name="Kutter Y."/>
            <person name="Ruckert C."/>
            <person name="Tauch A."/>
        </authorList>
    </citation>
    <scope>NUCLEOTIDE SEQUENCE [LARGE SCALE GENOMIC DNA]</scope>
    <source>
        <strain evidence="3">IBS B52218</strain>
    </source>
</reference>
<feature type="chain" id="PRO_5002122375" description="Serine/threonine protein kinase" evidence="2">
    <location>
        <begin position="27"/>
        <end position="271"/>
    </location>
</feature>
<dbReference type="STRING" id="161899.CSING_11295"/>
<dbReference type="KEGG" id="csx:CSING_11295"/>
<keyword evidence="1" id="KW-0472">Membrane</keyword>
<accession>A0A0B6F5Q7</accession>
<gene>
    <name evidence="3" type="ORF">CSING_11295</name>
</gene>
<evidence type="ECO:0000256" key="2">
    <source>
        <dbReference type="SAM" id="SignalP"/>
    </source>
</evidence>
<dbReference type="EMBL" id="CP010827">
    <property type="protein sequence ID" value="AJI79755.1"/>
    <property type="molecule type" value="Genomic_DNA"/>
</dbReference>
<dbReference type="Proteomes" id="UP000031890">
    <property type="component" value="Chromosome"/>
</dbReference>
<organism evidence="3 4">
    <name type="scientific">Corynebacterium singulare</name>
    <dbReference type="NCBI Taxonomy" id="161899"/>
    <lineage>
        <taxon>Bacteria</taxon>
        <taxon>Bacillati</taxon>
        <taxon>Actinomycetota</taxon>
        <taxon>Actinomycetes</taxon>
        <taxon>Mycobacteriales</taxon>
        <taxon>Corynebacteriaceae</taxon>
        <taxon>Corynebacterium</taxon>
    </lineage>
</organism>
<dbReference type="OrthoDB" id="4419045at2"/>
<name>A0A0B6F5Q7_9CORY</name>
<feature type="transmembrane region" description="Helical" evidence="1">
    <location>
        <begin position="228"/>
        <end position="248"/>
    </location>
</feature>
<proteinExistence type="predicted"/>
<sequence>MRTRLTSLVTSVAVVGGALSVPAAHAADVSVRESAHGQWLCTVSPSAADRELARDVRAGYIATIRATSEQIQAQFPKLDFSAYTSRDVSKAPGYASTVAALGKAGYTGADMLIILVGASAPEALVADESVLLPDDAEYSINAASARAEKGPAPLLSTGSDFSPTLRAALAENQAQEKEAVDAFNAAQAQAFAECVSELRSHGAEEGIQEVPELTIPGQTTQEKSSSTGAAVIGVMVALTAIVLGGYLASNGKSIGSFGGFELPVLRVPGLG</sequence>
<dbReference type="RefSeq" id="WP_042532243.1">
    <property type="nucleotide sequence ID" value="NZ_CP010827.1"/>
</dbReference>
<evidence type="ECO:0000256" key="1">
    <source>
        <dbReference type="SAM" id="Phobius"/>
    </source>
</evidence>